<dbReference type="EMBL" id="SEZJ01000030">
    <property type="protein sequence ID" value="RYU41323.1"/>
    <property type="molecule type" value="Genomic_DNA"/>
</dbReference>
<evidence type="ECO:0000313" key="3">
    <source>
        <dbReference type="Proteomes" id="UP000293465"/>
    </source>
</evidence>
<gene>
    <name evidence="2" type="ORF">ERW49_18775</name>
</gene>
<keyword evidence="1" id="KW-0812">Transmembrane</keyword>
<organism evidence="2 3">
    <name type="scientific">Aliivibrio finisterrensis</name>
    <dbReference type="NCBI Taxonomy" id="511998"/>
    <lineage>
        <taxon>Bacteria</taxon>
        <taxon>Pseudomonadati</taxon>
        <taxon>Pseudomonadota</taxon>
        <taxon>Gammaproteobacteria</taxon>
        <taxon>Vibrionales</taxon>
        <taxon>Vibrionaceae</taxon>
        <taxon>Aliivibrio</taxon>
    </lineage>
</organism>
<proteinExistence type="predicted"/>
<dbReference type="RefSeq" id="WP_130088387.1">
    <property type="nucleotide sequence ID" value="NZ_SEZJ01000030.1"/>
</dbReference>
<evidence type="ECO:0000313" key="2">
    <source>
        <dbReference type="EMBL" id="RYU41323.1"/>
    </source>
</evidence>
<protein>
    <submittedName>
        <fullName evidence="2">DUF2570 domain-containing protein</fullName>
    </submittedName>
</protein>
<dbReference type="GeneID" id="56277109"/>
<keyword evidence="1" id="KW-1133">Transmembrane helix</keyword>
<feature type="transmembrane region" description="Helical" evidence="1">
    <location>
        <begin position="6"/>
        <end position="23"/>
    </location>
</feature>
<accession>A0A4Q5K8M0</accession>
<sequence length="119" mass="13490">MNVIRGVVIGITLLSMLTCWLLYQQLEEATETNQNLNNSLSQSVSAQNALNSTIITLKEDEKKAQIAADNMEKTLSTMNKTKERVVVTIRESIKYEDCYAMPIPTHDGWLYQQSTPSRH</sequence>
<keyword evidence="1" id="KW-0472">Membrane</keyword>
<evidence type="ECO:0000256" key="1">
    <source>
        <dbReference type="SAM" id="Phobius"/>
    </source>
</evidence>
<comment type="caution">
    <text evidence="2">The sequence shown here is derived from an EMBL/GenBank/DDBJ whole genome shotgun (WGS) entry which is preliminary data.</text>
</comment>
<dbReference type="AlphaFoldDB" id="A0A4Q5K8M0"/>
<name>A0A4Q5K8M0_9GAMM</name>
<dbReference type="Proteomes" id="UP000293465">
    <property type="component" value="Unassembled WGS sequence"/>
</dbReference>
<reference evidence="2 3" key="1">
    <citation type="submission" date="2019-02" db="EMBL/GenBank/DDBJ databases">
        <title>Genome sequences of Aliivibrio finisterrensis strains from farmed Atlantic salmon.</title>
        <authorList>
            <person name="Bowman J.P."/>
        </authorList>
    </citation>
    <scope>NUCLEOTIDE SEQUENCE [LARGE SCALE GENOMIC DNA]</scope>
    <source>
        <strain evidence="2 3">A32</strain>
    </source>
</reference>